<feature type="compositionally biased region" description="Basic and acidic residues" evidence="1">
    <location>
        <begin position="92"/>
        <end position="102"/>
    </location>
</feature>
<dbReference type="PANTHER" id="PTHR42023">
    <property type="entry name" value="BHLH DOMAIN-CONTAINING PROTEIN"/>
    <property type="match status" value="1"/>
</dbReference>
<feature type="compositionally biased region" description="Polar residues" evidence="1">
    <location>
        <begin position="31"/>
        <end position="46"/>
    </location>
</feature>
<feature type="compositionally biased region" description="Polar residues" evidence="1">
    <location>
        <begin position="252"/>
        <end position="269"/>
    </location>
</feature>
<feature type="compositionally biased region" description="Low complexity" evidence="1">
    <location>
        <begin position="352"/>
        <end position="379"/>
    </location>
</feature>
<organism evidence="2 3">
    <name type="scientific">Lomentospora prolificans</name>
    <dbReference type="NCBI Taxonomy" id="41688"/>
    <lineage>
        <taxon>Eukaryota</taxon>
        <taxon>Fungi</taxon>
        <taxon>Dikarya</taxon>
        <taxon>Ascomycota</taxon>
        <taxon>Pezizomycotina</taxon>
        <taxon>Sordariomycetes</taxon>
        <taxon>Hypocreomycetidae</taxon>
        <taxon>Microascales</taxon>
        <taxon>Microascaceae</taxon>
        <taxon>Lomentospora</taxon>
    </lineage>
</organism>
<dbReference type="OrthoDB" id="4507572at2759"/>
<feature type="compositionally biased region" description="Polar residues" evidence="1">
    <location>
        <begin position="561"/>
        <end position="574"/>
    </location>
</feature>
<evidence type="ECO:0000313" key="3">
    <source>
        <dbReference type="Proteomes" id="UP000233524"/>
    </source>
</evidence>
<feature type="compositionally biased region" description="Polar residues" evidence="1">
    <location>
        <begin position="593"/>
        <end position="607"/>
    </location>
</feature>
<feature type="compositionally biased region" description="Polar residues" evidence="1">
    <location>
        <begin position="397"/>
        <end position="412"/>
    </location>
</feature>
<feature type="region of interest" description="Disordered" evidence="1">
    <location>
        <begin position="1"/>
        <end position="46"/>
    </location>
</feature>
<protein>
    <submittedName>
        <fullName evidence="2">Uncharacterized protein</fullName>
    </submittedName>
</protein>
<comment type="caution">
    <text evidence="2">The sequence shown here is derived from an EMBL/GenBank/DDBJ whole genome shotgun (WGS) entry which is preliminary data.</text>
</comment>
<feature type="region of interest" description="Disordered" evidence="1">
    <location>
        <begin position="61"/>
        <end position="186"/>
    </location>
</feature>
<feature type="region of interest" description="Disordered" evidence="1">
    <location>
        <begin position="215"/>
        <end position="508"/>
    </location>
</feature>
<feature type="compositionally biased region" description="Low complexity" evidence="1">
    <location>
        <begin position="428"/>
        <end position="454"/>
    </location>
</feature>
<dbReference type="EMBL" id="NLAX01000004">
    <property type="protein sequence ID" value="PKS11818.1"/>
    <property type="molecule type" value="Genomic_DNA"/>
</dbReference>
<proteinExistence type="predicted"/>
<dbReference type="Proteomes" id="UP000233524">
    <property type="component" value="Unassembled WGS sequence"/>
</dbReference>
<feature type="region of interest" description="Disordered" evidence="1">
    <location>
        <begin position="658"/>
        <end position="689"/>
    </location>
</feature>
<dbReference type="InParanoid" id="A0A2N3NHB3"/>
<name>A0A2N3NHB3_9PEZI</name>
<gene>
    <name evidence="2" type="ORF">jhhlp_001111</name>
</gene>
<dbReference type="STRING" id="41688.A0A2N3NHB3"/>
<feature type="region of interest" description="Disordered" evidence="1">
    <location>
        <begin position="537"/>
        <end position="607"/>
    </location>
</feature>
<reference evidence="2 3" key="1">
    <citation type="journal article" date="2017" name="G3 (Bethesda)">
        <title>First Draft Genome Sequence of the Pathogenic Fungus Lomentospora prolificans (Formerly Scedosporium prolificans).</title>
        <authorList>
            <person name="Luo R."/>
            <person name="Zimin A."/>
            <person name="Workman R."/>
            <person name="Fan Y."/>
            <person name="Pertea G."/>
            <person name="Grossman N."/>
            <person name="Wear M.P."/>
            <person name="Jia B."/>
            <person name="Miller H."/>
            <person name="Casadevall A."/>
            <person name="Timp W."/>
            <person name="Zhang S.X."/>
            <person name="Salzberg S.L."/>
        </authorList>
    </citation>
    <scope>NUCLEOTIDE SEQUENCE [LARGE SCALE GENOMIC DNA]</scope>
    <source>
        <strain evidence="2 3">JHH-5317</strain>
    </source>
</reference>
<evidence type="ECO:0000313" key="2">
    <source>
        <dbReference type="EMBL" id="PKS11818.1"/>
    </source>
</evidence>
<sequence>MPIPSSPNEADLLTLPSPPRESPTQHRGRTVNRNSTWRPTSSVYSNPLVSADFANLATYNHYGAGGENISPPSSPEMGTAQQGRDVSPIDELPDKSGFDRRPSRQPSTSQQKSNIPMMRRQRRQTQEAAAASLRETKSRERLRDRAQPGPVSSDAAAAYPGPSKQGASAQPGQPATGRQVFKMAQGREMKWDAMTGEPTLGPKGYSAQVKPAEYAQEFGTSSNPATSALSRLRSAQTSFGDKVRRMRGGDSAASSNAVTSPTGTRTATLSPEPEPQPAEQSPTALTQHSATARPPRGSSLAQRPEWKGGSGRIALVDPVHDTPQDPPLHIPRKSSKRTPNMSRGARGGPGGPLSLSPVSPSGSETSLSRADDPTTTTPSKPVPSPLASPDPSASQSTQAPGNDYSSSPNSGSAIPASYATGPLPLNQPANASLSNNNASNPGPAATAPAPIASSLNIDAAKAIRRKPATPTAAPPTSSPPRASNAETTTQHSPAQHNPHLSTASSVYSQLEPAPIGNYSNVATNVSNITVTTHTPAAGRAASHQNQPTPNAAEDNWVQPPSRFSVTTYATSAHTGSPKPSIDAERPPMPTPPQAFSQLQSNSPPSRTENVVITMNQPYMSGAYGGTLPDRSRPTGKPLGPRDAIPGYMRSNAWGDSGASVFSTDGRPPSVASTSKALPPAPPEINPTNDRVGYLNARLESLANRRININKSIKKMTELMPTDNLMASDAVLKKREVEKIKIESLKLELAEVQREEYELGLKLHRAYKRQDRDAEYEPTTLWVRRVTGA</sequence>
<dbReference type="PANTHER" id="PTHR42023:SF1">
    <property type="entry name" value="BHLH DOMAIN-CONTAINING PROTEIN"/>
    <property type="match status" value="1"/>
</dbReference>
<feature type="compositionally biased region" description="Polar residues" evidence="1">
    <location>
        <begin position="486"/>
        <end position="508"/>
    </location>
</feature>
<accession>A0A2N3NHB3</accession>
<feature type="compositionally biased region" description="Polar residues" evidence="1">
    <location>
        <begin position="104"/>
        <end position="114"/>
    </location>
</feature>
<feature type="compositionally biased region" description="Polar residues" evidence="1">
    <location>
        <begin position="218"/>
        <end position="239"/>
    </location>
</feature>
<dbReference type="AlphaFoldDB" id="A0A2N3NHB3"/>
<evidence type="ECO:0000256" key="1">
    <source>
        <dbReference type="SAM" id="MobiDB-lite"/>
    </source>
</evidence>
<feature type="compositionally biased region" description="Basic and acidic residues" evidence="1">
    <location>
        <begin position="134"/>
        <end position="146"/>
    </location>
</feature>
<dbReference type="VEuPathDB" id="FungiDB:jhhlp_001111"/>
<keyword evidence="3" id="KW-1185">Reference proteome</keyword>